<protein>
    <submittedName>
        <fullName evidence="1">E3 ubiquitin-protein ligase</fullName>
    </submittedName>
</protein>
<dbReference type="Gene3D" id="3.80.10.10">
    <property type="entry name" value="Ribonuclease Inhibitor"/>
    <property type="match status" value="1"/>
</dbReference>
<dbReference type="InterPro" id="IPR032675">
    <property type="entry name" value="LRR_dom_sf"/>
</dbReference>
<name>A0A8S5TKP0_9CAUD</name>
<evidence type="ECO:0000313" key="1">
    <source>
        <dbReference type="EMBL" id="DAF63627.1"/>
    </source>
</evidence>
<dbReference type="SUPFAM" id="SSF52058">
    <property type="entry name" value="L domain-like"/>
    <property type="match status" value="1"/>
</dbReference>
<organism evidence="1">
    <name type="scientific">Podoviridae sp. ctz6O13</name>
    <dbReference type="NCBI Taxonomy" id="2827757"/>
    <lineage>
        <taxon>Viruses</taxon>
        <taxon>Duplodnaviria</taxon>
        <taxon>Heunggongvirae</taxon>
        <taxon>Uroviricota</taxon>
        <taxon>Caudoviricetes</taxon>
    </lineage>
</organism>
<sequence length="519" mass="57617">MKKKEHIHDGDIILKNGSDVSILKEGMVINGHLILDAAPPVRLPNNMTILGSLKILRTEVVKDFWPEHIHVKGNLTIQDSNVQYLPSNLGTVKNLVCFNIPLQCLPDKLVIQEDLNLNGTNIQSLPEGVTCGRNITIIHSHLSKLPSNLHVHGRLNVAHNMLTSLPDGMVVGGDLHISNNPLNTLSEGLVVNGSLVMHDTLVKRIHSRVRVSGDWVCNDSPIEHISSKVQMLHAVNLDNTLVSELHTAGEGLSIANTGITSLPYGTKFLKFLNASGSALKELPDNLVIEGDLDLSRTPIDSLPYNLVVGNCLSLEGSLVTYIPSNLIVSNTLLVSGEEEIQFPKKVQVGFQVCDNAKGMDCQVEKVAEHALMSNKKDRFIYVNPKLFKVLEELKDHYRCVTLDGRPAYTYHDGKGLFAIGSTLLEAKIKWDSMFDTKKESEYESLTLDSRVTLREAFQCFYAVTFEDVAVDELLKTRFSKYDDNETLTIRQFMEGMKGQPGIKAFVSFFKKKEARAARP</sequence>
<proteinExistence type="predicted"/>
<accession>A0A8S5TKP0</accession>
<reference evidence="1" key="1">
    <citation type="journal article" date="2021" name="Proc. Natl. Acad. Sci. U.S.A.">
        <title>A Catalog of Tens of Thousands of Viruses from Human Metagenomes Reveals Hidden Associations with Chronic Diseases.</title>
        <authorList>
            <person name="Tisza M.J."/>
            <person name="Buck C.B."/>
        </authorList>
    </citation>
    <scope>NUCLEOTIDE SEQUENCE</scope>
    <source>
        <strain evidence="1">Ctz6O13</strain>
    </source>
</reference>
<dbReference type="EMBL" id="BK032843">
    <property type="protein sequence ID" value="DAF63627.1"/>
    <property type="molecule type" value="Genomic_DNA"/>
</dbReference>